<organism evidence="2 3">
    <name type="scientific">Symbiodinium pilosum</name>
    <name type="common">Dinoflagellate</name>
    <dbReference type="NCBI Taxonomy" id="2952"/>
    <lineage>
        <taxon>Eukaryota</taxon>
        <taxon>Sar</taxon>
        <taxon>Alveolata</taxon>
        <taxon>Dinophyceae</taxon>
        <taxon>Suessiales</taxon>
        <taxon>Symbiodiniaceae</taxon>
        <taxon>Symbiodinium</taxon>
    </lineage>
</organism>
<dbReference type="OrthoDB" id="430939at2759"/>
<reference evidence="2" key="1">
    <citation type="submission" date="2021-02" db="EMBL/GenBank/DDBJ databases">
        <authorList>
            <person name="Dougan E. K."/>
            <person name="Rhodes N."/>
            <person name="Thang M."/>
            <person name="Chan C."/>
        </authorList>
    </citation>
    <scope>NUCLEOTIDE SEQUENCE</scope>
</reference>
<sequence length="158" mass="16776">AVVIPGRAILNVLSVYPALLHPATDRLVDMAECIKERLLTKTEVASSLNLFFGCDLGFVNDVASSGERRLLFAGETVVQQGGTAGTLFVLEHGRVSIQIAGLGTVNEVPAGNCFGERTLIGIAKEANATVRVFTPFALVLAIARPSLHKALKKHPVET</sequence>
<feature type="non-terminal residue" evidence="2">
    <location>
        <position position="158"/>
    </location>
</feature>
<gene>
    <name evidence="2" type="primary">SKOR</name>
    <name evidence="2" type="ORF">SPIL2461_LOCUS8917</name>
</gene>
<feature type="domain" description="Cyclic nucleotide-binding" evidence="1">
    <location>
        <begin position="50"/>
        <end position="151"/>
    </location>
</feature>
<dbReference type="Proteomes" id="UP000649617">
    <property type="component" value="Unassembled WGS sequence"/>
</dbReference>
<dbReference type="CDD" id="cd00038">
    <property type="entry name" value="CAP_ED"/>
    <property type="match status" value="1"/>
</dbReference>
<evidence type="ECO:0000313" key="3">
    <source>
        <dbReference type="Proteomes" id="UP000649617"/>
    </source>
</evidence>
<name>A0A812PXI3_SYMPI</name>
<proteinExistence type="predicted"/>
<dbReference type="InterPro" id="IPR018490">
    <property type="entry name" value="cNMP-bd_dom_sf"/>
</dbReference>
<dbReference type="EMBL" id="CAJNIZ010014954">
    <property type="protein sequence ID" value="CAE7368133.1"/>
    <property type="molecule type" value="Genomic_DNA"/>
</dbReference>
<feature type="non-terminal residue" evidence="2">
    <location>
        <position position="1"/>
    </location>
</feature>
<protein>
    <submittedName>
        <fullName evidence="2">SKOR protein</fullName>
    </submittedName>
</protein>
<dbReference type="AlphaFoldDB" id="A0A812PXI3"/>
<dbReference type="SUPFAM" id="SSF51206">
    <property type="entry name" value="cAMP-binding domain-like"/>
    <property type="match status" value="1"/>
</dbReference>
<dbReference type="InterPro" id="IPR014710">
    <property type="entry name" value="RmlC-like_jellyroll"/>
</dbReference>
<comment type="caution">
    <text evidence="2">The sequence shown here is derived from an EMBL/GenBank/DDBJ whole genome shotgun (WGS) entry which is preliminary data.</text>
</comment>
<dbReference type="PROSITE" id="PS50042">
    <property type="entry name" value="CNMP_BINDING_3"/>
    <property type="match status" value="1"/>
</dbReference>
<evidence type="ECO:0000259" key="1">
    <source>
        <dbReference type="PROSITE" id="PS50042"/>
    </source>
</evidence>
<accession>A0A812PXI3</accession>
<keyword evidence="3" id="KW-1185">Reference proteome</keyword>
<dbReference type="Pfam" id="PF00027">
    <property type="entry name" value="cNMP_binding"/>
    <property type="match status" value="1"/>
</dbReference>
<evidence type="ECO:0000313" key="2">
    <source>
        <dbReference type="EMBL" id="CAE7368133.1"/>
    </source>
</evidence>
<dbReference type="InterPro" id="IPR000595">
    <property type="entry name" value="cNMP-bd_dom"/>
</dbReference>
<dbReference type="Gene3D" id="2.60.120.10">
    <property type="entry name" value="Jelly Rolls"/>
    <property type="match status" value="1"/>
</dbReference>